<accession>A0A151SJT5</accession>
<name>A0A151SJT5_CAJCA</name>
<reference evidence="1 2" key="1">
    <citation type="journal article" date="2012" name="Nat. Biotechnol.">
        <title>Draft genome sequence of pigeonpea (Cajanus cajan), an orphan legume crop of resource-poor farmers.</title>
        <authorList>
            <person name="Varshney R.K."/>
            <person name="Chen W."/>
            <person name="Li Y."/>
            <person name="Bharti A.K."/>
            <person name="Saxena R.K."/>
            <person name="Schlueter J.A."/>
            <person name="Donoghue M.T."/>
            <person name="Azam S."/>
            <person name="Fan G."/>
            <person name="Whaley A.M."/>
            <person name="Farmer A.D."/>
            <person name="Sheridan J."/>
            <person name="Iwata A."/>
            <person name="Tuteja R."/>
            <person name="Penmetsa R.V."/>
            <person name="Wu W."/>
            <person name="Upadhyaya H.D."/>
            <person name="Yang S.P."/>
            <person name="Shah T."/>
            <person name="Saxena K.B."/>
            <person name="Michael T."/>
            <person name="McCombie W.R."/>
            <person name="Yang B."/>
            <person name="Zhang G."/>
            <person name="Yang H."/>
            <person name="Wang J."/>
            <person name="Spillane C."/>
            <person name="Cook D.R."/>
            <person name="May G.D."/>
            <person name="Xu X."/>
            <person name="Jackson S.A."/>
        </authorList>
    </citation>
    <scope>NUCLEOTIDE SEQUENCE [LARGE SCALE GENOMIC DNA]</scope>
    <source>
        <strain evidence="2">cv. Asha</strain>
    </source>
</reference>
<organism evidence="1 2">
    <name type="scientific">Cajanus cajan</name>
    <name type="common">Pigeon pea</name>
    <name type="synonym">Cajanus indicus</name>
    <dbReference type="NCBI Taxonomy" id="3821"/>
    <lineage>
        <taxon>Eukaryota</taxon>
        <taxon>Viridiplantae</taxon>
        <taxon>Streptophyta</taxon>
        <taxon>Embryophyta</taxon>
        <taxon>Tracheophyta</taxon>
        <taxon>Spermatophyta</taxon>
        <taxon>Magnoliopsida</taxon>
        <taxon>eudicotyledons</taxon>
        <taxon>Gunneridae</taxon>
        <taxon>Pentapetalae</taxon>
        <taxon>rosids</taxon>
        <taxon>fabids</taxon>
        <taxon>Fabales</taxon>
        <taxon>Fabaceae</taxon>
        <taxon>Papilionoideae</taxon>
        <taxon>50 kb inversion clade</taxon>
        <taxon>NPAAA clade</taxon>
        <taxon>indigoferoid/millettioid clade</taxon>
        <taxon>Phaseoleae</taxon>
        <taxon>Cajanus</taxon>
    </lineage>
</organism>
<sequence>MRKYTNKAEFARHRVTRFATASLNLQRLHKLKANLRRMFTSDKWLQSKGAKEAKGKKATDVVLMPSFWSDVVYALKAMGPIGRVLRLVDNKKKPTMGYIYEAMERAKEAIQISFNHNEEKYKDIFAIVDKRWDCQLHHSLHAVGY</sequence>
<dbReference type="EMBL" id="CM003613">
    <property type="protein sequence ID" value="KYP55057.1"/>
    <property type="molecule type" value="Genomic_DNA"/>
</dbReference>
<protein>
    <submittedName>
        <fullName evidence="1">Uncharacterized protein</fullName>
    </submittedName>
</protein>
<dbReference type="STRING" id="3821.A0A151SJT5"/>
<dbReference type="OMA" id="NWINNIA"/>
<dbReference type="Proteomes" id="UP000075243">
    <property type="component" value="Chromosome 11"/>
</dbReference>
<evidence type="ECO:0000313" key="2">
    <source>
        <dbReference type="Proteomes" id="UP000075243"/>
    </source>
</evidence>
<evidence type="ECO:0000313" key="1">
    <source>
        <dbReference type="EMBL" id="KYP55057.1"/>
    </source>
</evidence>
<proteinExistence type="predicted"/>
<dbReference type="AlphaFoldDB" id="A0A151SJT5"/>
<keyword evidence="2" id="KW-1185">Reference proteome</keyword>
<dbReference type="InterPro" id="IPR012337">
    <property type="entry name" value="RNaseH-like_sf"/>
</dbReference>
<dbReference type="SUPFAM" id="SSF53098">
    <property type="entry name" value="Ribonuclease H-like"/>
    <property type="match status" value="1"/>
</dbReference>
<gene>
    <name evidence="1" type="ORF">KK1_001262</name>
</gene>
<dbReference type="Gramene" id="C.cajan_01230.t">
    <property type="protein sequence ID" value="C.cajan_01230.t.cds1"/>
    <property type="gene ID" value="C.cajan_01230"/>
</dbReference>